<evidence type="ECO:0000313" key="2">
    <source>
        <dbReference type="EMBL" id="CAH3043894.1"/>
    </source>
</evidence>
<organism evidence="2 3">
    <name type="scientific">Pocillopora meandrina</name>
    <dbReference type="NCBI Taxonomy" id="46732"/>
    <lineage>
        <taxon>Eukaryota</taxon>
        <taxon>Metazoa</taxon>
        <taxon>Cnidaria</taxon>
        <taxon>Anthozoa</taxon>
        <taxon>Hexacorallia</taxon>
        <taxon>Scleractinia</taxon>
        <taxon>Astrocoeniina</taxon>
        <taxon>Pocilloporidae</taxon>
        <taxon>Pocillopora</taxon>
    </lineage>
</organism>
<keyword evidence="3" id="KW-1185">Reference proteome</keyword>
<name>A0AAU9W1X9_9CNID</name>
<feature type="compositionally biased region" description="Polar residues" evidence="1">
    <location>
        <begin position="291"/>
        <end position="304"/>
    </location>
</feature>
<dbReference type="PANTHER" id="PTHR28678">
    <property type="entry name" value="CODANIN-1"/>
    <property type="match status" value="1"/>
</dbReference>
<feature type="compositionally biased region" description="Low complexity" evidence="1">
    <location>
        <begin position="195"/>
        <end position="216"/>
    </location>
</feature>
<evidence type="ECO:0008006" key="4">
    <source>
        <dbReference type="Google" id="ProtNLM"/>
    </source>
</evidence>
<evidence type="ECO:0000256" key="1">
    <source>
        <dbReference type="SAM" id="MobiDB-lite"/>
    </source>
</evidence>
<dbReference type="InterPro" id="IPR040031">
    <property type="entry name" value="Codanin-1"/>
</dbReference>
<reference evidence="2 3" key="1">
    <citation type="submission" date="2022-05" db="EMBL/GenBank/DDBJ databases">
        <authorList>
            <consortium name="Genoscope - CEA"/>
            <person name="William W."/>
        </authorList>
    </citation>
    <scope>NUCLEOTIDE SEQUENCE [LARGE SCALE GENOMIC DNA]</scope>
</reference>
<feature type="region of interest" description="Disordered" evidence="1">
    <location>
        <begin position="232"/>
        <end position="304"/>
    </location>
</feature>
<feature type="region of interest" description="Disordered" evidence="1">
    <location>
        <begin position="72"/>
        <end position="219"/>
    </location>
</feature>
<protein>
    <recommendedName>
        <fullName evidence="4">Codanin-1 C-terminal domain-containing protein</fullName>
    </recommendedName>
</protein>
<comment type="caution">
    <text evidence="2">The sequence shown here is derived from an EMBL/GenBank/DDBJ whole genome shotgun (WGS) entry which is preliminary data.</text>
</comment>
<accession>A0AAU9W1X9</accession>
<proteinExistence type="predicted"/>
<dbReference type="EMBL" id="CALNXJ010000007">
    <property type="protein sequence ID" value="CAH3043894.1"/>
    <property type="molecule type" value="Genomic_DNA"/>
</dbReference>
<dbReference type="AlphaFoldDB" id="A0AAU9W1X9"/>
<dbReference type="Proteomes" id="UP001159428">
    <property type="component" value="Unassembled WGS sequence"/>
</dbReference>
<gene>
    <name evidence="2" type="ORF">PMEA_00031777</name>
</gene>
<sequence>MDTILEKILKGEITSDDLTDPLQIVKNELFFYFLFDPHVKGEKEKLKQHSIGELVPFLLNYLREKTLHHLTPRQSAALTPKKTSVSHGKGAPEKALHAAKGSFRGNVFPSQKTPSPSPVTPLSQSRRDTPSSSPNFKIKSPKVPGNERISPLVTQPKLNIDDPNDFPPMKSTSKKVTPRRITPTQVKGDGKKGKSSPAFASSPFSSSHSMLDSHGSPASLQEERDLLKIMKSKRKNKGDSPWGYRTSPSPQTGIRSPPSHVLGDFIITPPKHPTAVPDVWQKNKSKPDESLISTPSPYKSPNASEASDILTADPGSCQQSEKQTCIEEIQPVQAVKDKVIFSNKLDALAKIYSRCIMENLVPNVTAEVYFVVQLLTARGIAHESRQEEINGNKSDDQNILDSIHNSTYFAVTVLEEIKRLVLLLDKETLRLLADNPRIADFSPGLKETFLQQYKTYSVKKVTEMNFVKSPLGGVPFSVERDNKQNFPTDRAFHNFRKQRDVFYELVREWEDSHLAAGWNMEEHMGDRIRALVNQKPELANYSHFARLFKSQLLQMCEEERSGSDFRSSNMLSSLQKSNPEKFQRLQERFITPLSSGGPCPAPSFSHVQEFFKGFIQSAASHSFNQHLMDLLIVKITEINNKEFPLSDIEEGSDKDLSIQNQEVQQDFSSCLLKIRILAKFLGFLIFQPYHGTETSSQTIVTETLKLRNRIPIHFDILGYLKKAWCSGRLVLTVPWAVEYLSMMDPVAPLLDYFSMVLNFLYRIYRESASLFSKTILNHSKLLLISCLGWFFEVSAAFGFNLTGSFFHLNFSNSLIIHAEKTKEITTVKEVWICDLNYHKIW</sequence>
<feature type="compositionally biased region" description="Polar residues" evidence="1">
    <location>
        <begin position="72"/>
        <end position="86"/>
    </location>
</feature>
<dbReference type="GO" id="GO:0005634">
    <property type="term" value="C:nucleus"/>
    <property type="evidence" value="ECO:0007669"/>
    <property type="project" value="TreeGrafter"/>
</dbReference>
<dbReference type="PANTHER" id="PTHR28678:SF1">
    <property type="entry name" value="CODANIN-1"/>
    <property type="match status" value="1"/>
</dbReference>
<feature type="compositionally biased region" description="Polar residues" evidence="1">
    <location>
        <begin position="108"/>
        <end position="135"/>
    </location>
</feature>
<dbReference type="GO" id="GO:0006325">
    <property type="term" value="P:chromatin organization"/>
    <property type="evidence" value="ECO:0007669"/>
    <property type="project" value="TreeGrafter"/>
</dbReference>
<evidence type="ECO:0000313" key="3">
    <source>
        <dbReference type="Proteomes" id="UP001159428"/>
    </source>
</evidence>